<dbReference type="KEGG" id="asui:ASUIS_0764"/>
<name>A0AAD0SPG7_9BACT</name>
<dbReference type="Proteomes" id="UP000263040">
    <property type="component" value="Chromosome"/>
</dbReference>
<dbReference type="Gene3D" id="3.40.50.150">
    <property type="entry name" value="Vaccinia Virus protein VP39"/>
    <property type="match status" value="1"/>
</dbReference>
<sequence length="271" mass="31198">MNKNVINTGFNKVIKSRHGFLLYNKNDIYIGKSIEKYGEFSHLEAKLFEQICKEGDIVIEVGANIGAHTVYLSKLVGKGVVIAFEPQRLVFQNLCANLAINSISNVFAYQEAVSHENGSILIPEYDFTKNNNFGGINIENTKNGTTVNKQKLDNFLNKINRLKLLKIDVEGMEISVIKGASELIKKFRPIIYVENDRQEHSKELIELLWSLNYKMYWHLPRLYNKNNFFNEEENIFGNIVSVNMLCLHKDSSIEILEMDEIINSKHHPMKK</sequence>
<dbReference type="GO" id="GO:0008168">
    <property type="term" value="F:methyltransferase activity"/>
    <property type="evidence" value="ECO:0007669"/>
    <property type="project" value="UniProtKB-KW"/>
</dbReference>
<proteinExistence type="predicted"/>
<dbReference type="AlphaFoldDB" id="A0AAD0SPG7"/>
<evidence type="ECO:0000313" key="2">
    <source>
        <dbReference type="EMBL" id="AXX89258.1"/>
    </source>
</evidence>
<dbReference type="RefSeq" id="WP_192894440.1">
    <property type="nucleotide sequence ID" value="NZ_CP032100.1"/>
</dbReference>
<dbReference type="NCBIfam" id="TIGR01444">
    <property type="entry name" value="fkbM_fam"/>
    <property type="match status" value="1"/>
</dbReference>
<accession>A0AAD0SPG7</accession>
<dbReference type="SUPFAM" id="SSF53335">
    <property type="entry name" value="S-adenosyl-L-methionine-dependent methyltransferases"/>
    <property type="match status" value="1"/>
</dbReference>
<evidence type="ECO:0000313" key="3">
    <source>
        <dbReference type="Proteomes" id="UP000263040"/>
    </source>
</evidence>
<keyword evidence="2" id="KW-0808">Transferase</keyword>
<keyword evidence="2" id="KW-0489">Methyltransferase</keyword>
<dbReference type="InterPro" id="IPR052514">
    <property type="entry name" value="SAM-dependent_MTase"/>
</dbReference>
<gene>
    <name evidence="2" type="ORF">ASUIS_0764</name>
</gene>
<organism evidence="2 3">
    <name type="scientific">Arcobacter suis CECT 7833</name>
    <dbReference type="NCBI Taxonomy" id="663365"/>
    <lineage>
        <taxon>Bacteria</taxon>
        <taxon>Pseudomonadati</taxon>
        <taxon>Campylobacterota</taxon>
        <taxon>Epsilonproteobacteria</taxon>
        <taxon>Campylobacterales</taxon>
        <taxon>Arcobacteraceae</taxon>
        <taxon>Arcobacter</taxon>
    </lineage>
</organism>
<dbReference type="InterPro" id="IPR029063">
    <property type="entry name" value="SAM-dependent_MTases_sf"/>
</dbReference>
<protein>
    <submittedName>
        <fullName evidence="2">Methyltransferase, FkbM family</fullName>
    </submittedName>
</protein>
<feature type="domain" description="Methyltransferase FkbM" evidence="1">
    <location>
        <begin position="60"/>
        <end position="215"/>
    </location>
</feature>
<dbReference type="InterPro" id="IPR006342">
    <property type="entry name" value="FkbM_mtfrase"/>
</dbReference>
<dbReference type="PANTHER" id="PTHR34203:SF15">
    <property type="entry name" value="SLL1173 PROTEIN"/>
    <property type="match status" value="1"/>
</dbReference>
<dbReference type="EMBL" id="CP032100">
    <property type="protein sequence ID" value="AXX89258.1"/>
    <property type="molecule type" value="Genomic_DNA"/>
</dbReference>
<dbReference type="GO" id="GO:0032259">
    <property type="term" value="P:methylation"/>
    <property type="evidence" value="ECO:0007669"/>
    <property type="project" value="UniProtKB-KW"/>
</dbReference>
<dbReference type="PANTHER" id="PTHR34203">
    <property type="entry name" value="METHYLTRANSFERASE, FKBM FAMILY PROTEIN"/>
    <property type="match status" value="1"/>
</dbReference>
<dbReference type="Pfam" id="PF05050">
    <property type="entry name" value="Methyltransf_21"/>
    <property type="match status" value="1"/>
</dbReference>
<keyword evidence="3" id="KW-1185">Reference proteome</keyword>
<evidence type="ECO:0000259" key="1">
    <source>
        <dbReference type="Pfam" id="PF05050"/>
    </source>
</evidence>
<reference evidence="2 3" key="1">
    <citation type="submission" date="2018-08" db="EMBL/GenBank/DDBJ databases">
        <title>Complete genome of the Arcobacter suis type strain LMG 26152.</title>
        <authorList>
            <person name="Miller W.G."/>
            <person name="Yee E."/>
            <person name="Bono J.L."/>
        </authorList>
    </citation>
    <scope>NUCLEOTIDE SEQUENCE [LARGE SCALE GENOMIC DNA]</scope>
    <source>
        <strain evidence="2 3">CECT 7833</strain>
    </source>
</reference>